<evidence type="ECO:0000256" key="3">
    <source>
        <dbReference type="SAM" id="MobiDB-lite"/>
    </source>
</evidence>
<dbReference type="InterPro" id="IPR049046">
    <property type="entry name" value="Beta-AFase-like_GH127_middle"/>
</dbReference>
<dbReference type="Pfam" id="PF13385">
    <property type="entry name" value="Laminin_G_3"/>
    <property type="match status" value="1"/>
</dbReference>
<evidence type="ECO:0000313" key="6">
    <source>
        <dbReference type="Proteomes" id="UP000775872"/>
    </source>
</evidence>
<sequence length="1029" mass="113300">MAPFNEGRSGPYRLMRAFAFGAAALVGSNLIHISMANAADVPADPGPGGTAPVRPFRLDQVHLADGLFQEKRDRMKAFLKGYDERRFLMMFNNQAGRPNPEDIELPGGWEDGGLLSGHWAGHYLTGLAQAYADQGEEVYKTKLDWMVKELAACQEAITARMESPSKVKRADNSTAVGRVAGKFGNALRLKGSGRAQYVALPQETINQIKDFTIATWVNLADDDSWTRVFDFGRDTTTYMFLTPRSSSGKPRFAISTSGGAGEQLIDGDTAIAKDTWVHIAVTQTGSTGTLYVDGEVSGTNNALTLSPSNLNNPGNRWIGRSQYGDPMLNATIDEFHVFNRALSQEEIKSLLSSADGSTGGGNIAWYRFDEEEGTAVEDSSPNGRSAGIEGDSNSGEADWIPTHPGYLGALPEDTVLRLGPPRWAVYGSDKEANTWAPWYTQHKILRGLLDAYYLTENQQAYDVVVKMADWAYLALTIGDKNQEGYAGNLTRADLNYMWDLYIAGEFGGANEVFPEIYQLTGDEKHLETAKAFDNRQSLFGAAVEDRDILVLQAKDNPGPRRPNRLHANTHVPQFIGYMRIFEHNAEQEYFDAAKNFYGWVVPHRGFATGGTGGNFPGSNNNVEMFQNRDNIANAIAGQGAETCTAYNMLKLARNLFMHEHNASYMDDYERGLFNMIAGSRLDTDATDEPQVTYFQPLSPAFSREYGNTGTCCGGTGMESHTKYQETVYLRSADGSALWVNLYIPSTLKWEDKGFEVIQETDFPRSDKVKFTVNGEGQLDIKLRVPAWVQKGFGVIINGEAQTGEEAKPGTYLTLSRTWAKGDVIEIQMPFTIHVERALDRPDTQAIKWGPVVLQVVGSPNTTSGYWELSLYRYLKLDGDYSTAAIKQTGTTSAGDPLYTTANEKASVRPYYISDTQAVSSYFRRVEPEVVFGSIDTGVANNKRNDTLPLYDLPVEGIESPGSDGPTFLDLVWDEAPFAAHKDFVDTVTSVADSFVKAGVYTSEERDTIVEKAGEAEKTLAPCKSRRSSS</sequence>
<keyword evidence="1" id="KW-0732">Signal</keyword>
<dbReference type="Proteomes" id="UP000775872">
    <property type="component" value="Unassembled WGS sequence"/>
</dbReference>
<evidence type="ECO:0000256" key="1">
    <source>
        <dbReference type="ARBA" id="ARBA00022729"/>
    </source>
</evidence>
<protein>
    <recommendedName>
        <fullName evidence="4">LamG-like jellyroll fold domain-containing protein</fullName>
    </recommendedName>
</protein>
<dbReference type="Gene3D" id="2.60.120.200">
    <property type="match status" value="1"/>
</dbReference>
<feature type="domain" description="LamG-like jellyroll fold" evidence="4">
    <location>
        <begin position="209"/>
        <end position="345"/>
    </location>
</feature>
<evidence type="ECO:0000256" key="2">
    <source>
        <dbReference type="ARBA" id="ARBA00023157"/>
    </source>
</evidence>
<dbReference type="InterPro" id="IPR008928">
    <property type="entry name" value="6-hairpin_glycosidase_sf"/>
</dbReference>
<proteinExistence type="predicted"/>
<evidence type="ECO:0000313" key="5">
    <source>
        <dbReference type="EMBL" id="CAH0050857.1"/>
    </source>
</evidence>
<organism evidence="5 6">
    <name type="scientific">Clonostachys solani</name>
    <dbReference type="NCBI Taxonomy" id="160281"/>
    <lineage>
        <taxon>Eukaryota</taxon>
        <taxon>Fungi</taxon>
        <taxon>Dikarya</taxon>
        <taxon>Ascomycota</taxon>
        <taxon>Pezizomycotina</taxon>
        <taxon>Sordariomycetes</taxon>
        <taxon>Hypocreomycetidae</taxon>
        <taxon>Hypocreales</taxon>
        <taxon>Bionectriaceae</taxon>
        <taxon>Clonostachys</taxon>
    </lineage>
</organism>
<dbReference type="OrthoDB" id="5358475at2759"/>
<dbReference type="InterPro" id="IPR013320">
    <property type="entry name" value="ConA-like_dom_sf"/>
</dbReference>
<comment type="caution">
    <text evidence="5">The sequence shown here is derived from an EMBL/GenBank/DDBJ whole genome shotgun (WGS) entry which is preliminary data.</text>
</comment>
<dbReference type="Pfam" id="PF07944">
    <property type="entry name" value="Beta-AFase-like_GH127_cat"/>
    <property type="match status" value="2"/>
</dbReference>
<dbReference type="EMBL" id="CABFOC020000038">
    <property type="protein sequence ID" value="CAH0050857.1"/>
    <property type="molecule type" value="Genomic_DNA"/>
</dbReference>
<reference evidence="5" key="1">
    <citation type="submission" date="2021-10" db="EMBL/GenBank/DDBJ databases">
        <authorList>
            <person name="Piombo E."/>
        </authorList>
    </citation>
    <scope>NUCLEOTIDE SEQUENCE</scope>
</reference>
<keyword evidence="2" id="KW-1015">Disulfide bond</keyword>
<evidence type="ECO:0000259" key="4">
    <source>
        <dbReference type="SMART" id="SM00560"/>
    </source>
</evidence>
<dbReference type="GO" id="GO:0005975">
    <property type="term" value="P:carbohydrate metabolic process"/>
    <property type="evidence" value="ECO:0007669"/>
    <property type="project" value="InterPro"/>
</dbReference>
<dbReference type="SUPFAM" id="SSF49899">
    <property type="entry name" value="Concanavalin A-like lectins/glucanases"/>
    <property type="match status" value="1"/>
</dbReference>
<dbReference type="Pfam" id="PF20736">
    <property type="entry name" value="Glyco_hydro127M"/>
    <property type="match status" value="1"/>
</dbReference>
<gene>
    <name evidence="5" type="ORF">CSOL1703_00014103</name>
</gene>
<name>A0A9P0EIX4_9HYPO</name>
<dbReference type="InterPro" id="IPR006558">
    <property type="entry name" value="LamG-like"/>
</dbReference>
<keyword evidence="6" id="KW-1185">Reference proteome</keyword>
<dbReference type="PANTHER" id="PTHR31151">
    <property type="entry name" value="PROLINE-TRNA LIGASE (DUF1680)"/>
    <property type="match status" value="1"/>
</dbReference>
<feature type="region of interest" description="Disordered" evidence="3">
    <location>
        <begin position="372"/>
        <end position="396"/>
    </location>
</feature>
<dbReference type="AlphaFoldDB" id="A0A9P0EIX4"/>
<dbReference type="InterPro" id="IPR012878">
    <property type="entry name" value="Beta-AFase-like_GH127_cat"/>
</dbReference>
<accession>A0A9P0EIX4</accession>
<dbReference type="SMART" id="SM00560">
    <property type="entry name" value="LamGL"/>
    <property type="match status" value="1"/>
</dbReference>
<dbReference type="PANTHER" id="PTHR31151:SF0">
    <property type="entry name" value="PROLINE-TRNA LIGASE (DUF1680)"/>
    <property type="match status" value="1"/>
</dbReference>
<dbReference type="SUPFAM" id="SSF48208">
    <property type="entry name" value="Six-hairpin glycosidases"/>
    <property type="match status" value="1"/>
</dbReference>